<dbReference type="PROSITE" id="PS51257">
    <property type="entry name" value="PROKAR_LIPOPROTEIN"/>
    <property type="match status" value="1"/>
</dbReference>
<evidence type="ECO:0000256" key="2">
    <source>
        <dbReference type="ARBA" id="ARBA00022729"/>
    </source>
</evidence>
<keyword evidence="2 3" id="KW-0732">Signal</keyword>
<dbReference type="Proteomes" id="UP001224083">
    <property type="component" value="Unassembled WGS sequence"/>
</dbReference>
<evidence type="ECO:0000313" key="4">
    <source>
        <dbReference type="EMBL" id="MDP9500088.1"/>
    </source>
</evidence>
<dbReference type="InterPro" id="IPR012640">
    <property type="entry name" value="Membr_lipoprot_lipid_attach_CS"/>
</dbReference>
<organism evidence="4 5">
    <name type="scientific">Bisgaard Taxon 45</name>
    <dbReference type="NCBI Taxonomy" id="304289"/>
    <lineage>
        <taxon>Bacteria</taxon>
        <taxon>Pseudomonadati</taxon>
        <taxon>Pseudomonadota</taxon>
        <taxon>Gammaproteobacteria</taxon>
        <taxon>Pasteurellales</taxon>
        <taxon>Pasteurellaceae</taxon>
    </lineage>
</organism>
<gene>
    <name evidence="4" type="ORF">O7M46_03880</name>
</gene>
<protein>
    <recommendedName>
        <fullName evidence="1">Type IV secretion system putative lipoprotein virB7</fullName>
    </recommendedName>
</protein>
<evidence type="ECO:0000313" key="5">
    <source>
        <dbReference type="Proteomes" id="UP001224083"/>
    </source>
</evidence>
<accession>A0ABT9KDD6</accession>
<evidence type="ECO:0000256" key="1">
    <source>
        <dbReference type="ARBA" id="ARBA00017922"/>
    </source>
</evidence>
<proteinExistence type="predicted"/>
<keyword evidence="5" id="KW-1185">Reference proteome</keyword>
<feature type="signal peptide" evidence="3">
    <location>
        <begin position="1"/>
        <end position="22"/>
    </location>
</feature>
<sequence>MNKLLFLLSMLLVLTGCTTTIPDENTLSPGIMEPVSGTGAVAGGSWLPEIKKH</sequence>
<dbReference type="EMBL" id="JAQAHH010000004">
    <property type="protein sequence ID" value="MDP9500088.1"/>
    <property type="molecule type" value="Genomic_DNA"/>
</dbReference>
<feature type="chain" id="PRO_5046666399" description="Type IV secretion system putative lipoprotein virB7" evidence="3">
    <location>
        <begin position="23"/>
        <end position="53"/>
    </location>
</feature>
<reference evidence="4 5" key="1">
    <citation type="submission" date="2022-12" db="EMBL/GenBank/DDBJ databases">
        <title>Genome sequence of Pasteurellaceae Bisgaard Taxon 45.</title>
        <authorList>
            <person name="Foggin C."/>
            <person name="Rosen L.E."/>
            <person name="Henton M."/>
            <person name="Buys A."/>
            <person name="Floyd T."/>
            <person name="Turner A.D."/>
            <person name="Tarbin J."/>
            <person name="Lloyd A.S."/>
            <person name="Chaitezvi C."/>
            <person name="Ellis R.J."/>
            <person name="Roberts H.C."/>
            <person name="Dastjerdi A."/>
            <person name="Nunez A."/>
            <person name="Van Vliet A.H."/>
            <person name="Steinbach F."/>
        </authorList>
    </citation>
    <scope>NUCLEOTIDE SEQUENCE [LARGE SCALE GENOMIC DNA]</scope>
    <source>
        <strain evidence="4 5">VF20HR</strain>
    </source>
</reference>
<keyword evidence="4" id="KW-0449">Lipoprotein</keyword>
<name>A0ABT9KDD6_9PAST</name>
<evidence type="ECO:0000256" key="3">
    <source>
        <dbReference type="SAM" id="SignalP"/>
    </source>
</evidence>
<dbReference type="Pfam" id="PF08139">
    <property type="entry name" value="LPAM_1"/>
    <property type="match status" value="1"/>
</dbReference>
<comment type="caution">
    <text evidence="4">The sequence shown here is derived from an EMBL/GenBank/DDBJ whole genome shotgun (WGS) entry which is preliminary data.</text>
</comment>